<sequence>MKRLNLIITLFVVLLGGFIGFDPNSPSQTIGAEETRIRWVDVPKMPVDVLGLNKSVSVNLKDETVSLNGNVDNTTVTIIRDVETRPEYKERVIKEVIYEPDIVFSTKLMSKLMPLKLPKINADRNLSSKTVYKGYKLQIRYLNLTKLCNVDNTGY</sequence>
<evidence type="ECO:0000313" key="1">
    <source>
        <dbReference type="EMBL" id="QOR57607.1"/>
    </source>
</evidence>
<evidence type="ECO:0000313" key="2">
    <source>
        <dbReference type="Proteomes" id="UP000594004"/>
    </source>
</evidence>
<keyword evidence="2" id="KW-1185">Reference proteome</keyword>
<dbReference type="GeneID" id="65131755"/>
<dbReference type="RefSeq" id="YP_010113247.1">
    <property type="nucleotide sequence ID" value="NC_055900.1"/>
</dbReference>
<organism evidence="1 2">
    <name type="scientific">uncultured phage cr125_1</name>
    <dbReference type="NCBI Taxonomy" id="2772091"/>
    <lineage>
        <taxon>Viruses</taxon>
        <taxon>Duplodnaviria</taxon>
        <taxon>Heunggongvirae</taxon>
        <taxon>Uroviricota</taxon>
        <taxon>Caudoviricetes</taxon>
        <taxon>Crassvirales</taxon>
        <taxon>Suoliviridae</taxon>
        <taxon>Uncouvirinae</taxon>
        <taxon>Aurodevirus</taxon>
        <taxon>Aurodevirus hominis</taxon>
    </lineage>
</organism>
<protein>
    <submittedName>
        <fullName evidence="1">Uncharacterized protein</fullName>
    </submittedName>
</protein>
<reference evidence="1 2" key="1">
    <citation type="submission" date="2020-07" db="EMBL/GenBank/DDBJ databases">
        <title>Taxonomic proposal: Crassvirales, a new order of highly abundant and diverse bacterial viruses.</title>
        <authorList>
            <person name="Shkoporov A.N."/>
            <person name="Stockdale S.R."/>
            <person name="Guerin E."/>
            <person name="Ross R.P."/>
            <person name="Hill C."/>
        </authorList>
    </citation>
    <scope>NUCLEOTIDE SEQUENCE [LARGE SCALE GENOMIC DNA]</scope>
</reference>
<proteinExistence type="predicted"/>
<dbReference type="EMBL" id="MT774407">
    <property type="protein sequence ID" value="QOR57607.1"/>
    <property type="molecule type" value="Genomic_DNA"/>
</dbReference>
<dbReference type="KEGG" id="vg:65131755"/>
<accession>A0A7M1RT49</accession>
<name>A0A7M1RT49_9CAUD</name>
<dbReference type="Proteomes" id="UP000594004">
    <property type="component" value="Segment"/>
</dbReference>